<gene>
    <name evidence="2" type="ORF">DX912_17070</name>
</gene>
<keyword evidence="3" id="KW-1185">Reference proteome</keyword>
<dbReference type="PANTHER" id="PTHR43610:SF1">
    <property type="entry name" value="N-ACETYLTRANSFERASE DOMAIN-CONTAINING PROTEIN"/>
    <property type="match status" value="1"/>
</dbReference>
<dbReference type="InterPro" id="IPR016181">
    <property type="entry name" value="Acyl_CoA_acyltransferase"/>
</dbReference>
<sequence length="207" mass="22904">MSAHVDPWTHVPSLRGQHVVLEPLRADHAGALRLALGDGELSRLWFTNVPAPNDVESYIAAALEMQAQGKALVFAVHDANGEIVGCTRFYDLDPAMPRVQIGYTFYAPRVQRTALNTEAKLLLLAHAFETMGCVCVGFETSWFNHASRTAIARLGAKQDGVLRSHRRHADGSVRDTVAFSIIESEWPAVKGNLRHRLEQHEQGSDRT</sequence>
<organism evidence="2 3">
    <name type="scientific">Lysobacter soli</name>
    <dbReference type="NCBI Taxonomy" id="453783"/>
    <lineage>
        <taxon>Bacteria</taxon>
        <taxon>Pseudomonadati</taxon>
        <taxon>Pseudomonadota</taxon>
        <taxon>Gammaproteobacteria</taxon>
        <taxon>Lysobacterales</taxon>
        <taxon>Lysobacteraceae</taxon>
        <taxon>Lysobacter</taxon>
    </lineage>
</organism>
<dbReference type="Pfam" id="PF13302">
    <property type="entry name" value="Acetyltransf_3"/>
    <property type="match status" value="1"/>
</dbReference>
<dbReference type="Gene3D" id="3.40.630.30">
    <property type="match status" value="1"/>
</dbReference>
<dbReference type="SUPFAM" id="SSF55729">
    <property type="entry name" value="Acyl-CoA N-acyltransferases (Nat)"/>
    <property type="match status" value="1"/>
</dbReference>
<dbReference type="EMBL" id="QTJR01000017">
    <property type="protein sequence ID" value="RDY65539.1"/>
    <property type="molecule type" value="Genomic_DNA"/>
</dbReference>
<evidence type="ECO:0000259" key="1">
    <source>
        <dbReference type="PROSITE" id="PS51186"/>
    </source>
</evidence>
<evidence type="ECO:0000313" key="2">
    <source>
        <dbReference type="EMBL" id="RDY65539.1"/>
    </source>
</evidence>
<dbReference type="RefSeq" id="WP_115844585.1">
    <property type="nucleotide sequence ID" value="NZ_CP183976.1"/>
</dbReference>
<dbReference type="PROSITE" id="PS51186">
    <property type="entry name" value="GNAT"/>
    <property type="match status" value="1"/>
</dbReference>
<keyword evidence="2" id="KW-0808">Transferase</keyword>
<feature type="domain" description="N-acetyltransferase" evidence="1">
    <location>
        <begin position="19"/>
        <end position="180"/>
    </location>
</feature>
<name>A0A3D8V8H1_9GAMM</name>
<dbReference type="PANTHER" id="PTHR43610">
    <property type="entry name" value="BLL6696 PROTEIN"/>
    <property type="match status" value="1"/>
</dbReference>
<evidence type="ECO:0000313" key="3">
    <source>
        <dbReference type="Proteomes" id="UP000256829"/>
    </source>
</evidence>
<reference evidence="2 3" key="1">
    <citation type="submission" date="2018-08" db="EMBL/GenBank/DDBJ databases">
        <title>Lysobacter soli KCTC 22011, whole genome shotgun sequence.</title>
        <authorList>
            <person name="Zhang X."/>
            <person name="Feng G."/>
            <person name="Zhu H."/>
        </authorList>
    </citation>
    <scope>NUCLEOTIDE SEQUENCE [LARGE SCALE GENOMIC DNA]</scope>
    <source>
        <strain evidence="2 3">KCTC 22011</strain>
    </source>
</reference>
<proteinExistence type="predicted"/>
<accession>A0A3D8V8H1</accession>
<dbReference type="GO" id="GO:0016747">
    <property type="term" value="F:acyltransferase activity, transferring groups other than amino-acyl groups"/>
    <property type="evidence" value="ECO:0007669"/>
    <property type="project" value="InterPro"/>
</dbReference>
<protein>
    <submittedName>
        <fullName evidence="2">N-acetyltransferase</fullName>
    </submittedName>
</protein>
<dbReference type="InterPro" id="IPR000182">
    <property type="entry name" value="GNAT_dom"/>
</dbReference>
<comment type="caution">
    <text evidence="2">The sequence shown here is derived from an EMBL/GenBank/DDBJ whole genome shotgun (WGS) entry which is preliminary data.</text>
</comment>
<dbReference type="Proteomes" id="UP000256829">
    <property type="component" value="Unassembled WGS sequence"/>
</dbReference>
<dbReference type="AlphaFoldDB" id="A0A3D8V8H1"/>